<dbReference type="NCBIfam" id="TIGR00254">
    <property type="entry name" value="GGDEF"/>
    <property type="match status" value="1"/>
</dbReference>
<dbReference type="InterPro" id="IPR043128">
    <property type="entry name" value="Rev_trsase/Diguanyl_cyclase"/>
</dbReference>
<dbReference type="Pfam" id="PF00990">
    <property type="entry name" value="GGDEF"/>
    <property type="match status" value="1"/>
</dbReference>
<dbReference type="Proteomes" id="UP000318834">
    <property type="component" value="Unassembled WGS sequence"/>
</dbReference>
<dbReference type="GO" id="GO:1902201">
    <property type="term" value="P:negative regulation of bacterial-type flagellum-dependent cell motility"/>
    <property type="evidence" value="ECO:0007669"/>
    <property type="project" value="TreeGrafter"/>
</dbReference>
<sequence length="213" mass="23408">ALWTLQFLMLSAAVISLALVAFAIVVRKEHLEARFKLTAANEKLAKVSLQDPLTGAWNRRFLDEHFGEIVARHAARGEACALSVVDVDEFKELNDTYGHACGDRVLQRLVKALTQALGADEYVVRIGGDEFVLIMREEAAKPRLERALKRFGEREEGCSDLPAMPSVSIGMARVPTEARIPLMEAYLLADRSLYAAKAEGRGLVVESTLEGVA</sequence>
<dbReference type="AlphaFoldDB" id="A0A537IGL0"/>
<dbReference type="InterPro" id="IPR000160">
    <property type="entry name" value="GGDEF_dom"/>
</dbReference>
<comment type="caution">
    <text evidence="3">The sequence shown here is derived from an EMBL/GenBank/DDBJ whole genome shotgun (WGS) entry which is preliminary data.</text>
</comment>
<organism evidence="3 4">
    <name type="scientific">Candidatus Segetimicrobium genomatis</name>
    <dbReference type="NCBI Taxonomy" id="2569760"/>
    <lineage>
        <taxon>Bacteria</taxon>
        <taxon>Bacillati</taxon>
        <taxon>Candidatus Sysuimicrobiota</taxon>
        <taxon>Candidatus Sysuimicrobiia</taxon>
        <taxon>Candidatus Sysuimicrobiales</taxon>
        <taxon>Candidatus Segetimicrobiaceae</taxon>
        <taxon>Candidatus Segetimicrobium</taxon>
    </lineage>
</organism>
<dbReference type="CDD" id="cd01949">
    <property type="entry name" value="GGDEF"/>
    <property type="match status" value="1"/>
</dbReference>
<dbReference type="Gene3D" id="3.30.70.270">
    <property type="match status" value="1"/>
</dbReference>
<dbReference type="GO" id="GO:0043709">
    <property type="term" value="P:cell adhesion involved in single-species biofilm formation"/>
    <property type="evidence" value="ECO:0007669"/>
    <property type="project" value="TreeGrafter"/>
</dbReference>
<feature type="transmembrane region" description="Helical" evidence="1">
    <location>
        <begin position="6"/>
        <end position="26"/>
    </location>
</feature>
<evidence type="ECO:0000313" key="3">
    <source>
        <dbReference type="EMBL" id="TMI70375.1"/>
    </source>
</evidence>
<reference evidence="3 4" key="1">
    <citation type="journal article" date="2019" name="Nat. Microbiol.">
        <title>Mediterranean grassland soil C-N compound turnover is dependent on rainfall and depth, and is mediated by genomically divergent microorganisms.</title>
        <authorList>
            <person name="Diamond S."/>
            <person name="Andeer P.F."/>
            <person name="Li Z."/>
            <person name="Crits-Christoph A."/>
            <person name="Burstein D."/>
            <person name="Anantharaman K."/>
            <person name="Lane K.R."/>
            <person name="Thomas B.C."/>
            <person name="Pan C."/>
            <person name="Northen T.R."/>
            <person name="Banfield J.F."/>
        </authorList>
    </citation>
    <scope>NUCLEOTIDE SEQUENCE [LARGE SCALE GENOMIC DNA]</scope>
    <source>
        <strain evidence="3">NP_8</strain>
    </source>
</reference>
<dbReference type="EMBL" id="VBAP01000145">
    <property type="protein sequence ID" value="TMI70375.1"/>
    <property type="molecule type" value="Genomic_DNA"/>
</dbReference>
<keyword evidence="1" id="KW-0472">Membrane</keyword>
<keyword evidence="1" id="KW-0812">Transmembrane</keyword>
<dbReference type="PROSITE" id="PS50887">
    <property type="entry name" value="GGDEF"/>
    <property type="match status" value="1"/>
</dbReference>
<dbReference type="GO" id="GO:0052621">
    <property type="term" value="F:diguanylate cyclase activity"/>
    <property type="evidence" value="ECO:0007669"/>
    <property type="project" value="TreeGrafter"/>
</dbReference>
<feature type="domain" description="GGDEF" evidence="2">
    <location>
        <begin position="78"/>
        <end position="209"/>
    </location>
</feature>
<name>A0A537IGL0_9BACT</name>
<dbReference type="PANTHER" id="PTHR45138:SF9">
    <property type="entry name" value="DIGUANYLATE CYCLASE DGCM-RELATED"/>
    <property type="match status" value="1"/>
</dbReference>
<dbReference type="SMART" id="SM00267">
    <property type="entry name" value="GGDEF"/>
    <property type="match status" value="1"/>
</dbReference>
<dbReference type="PANTHER" id="PTHR45138">
    <property type="entry name" value="REGULATORY COMPONENTS OF SENSORY TRANSDUCTION SYSTEM"/>
    <property type="match status" value="1"/>
</dbReference>
<proteinExistence type="predicted"/>
<evidence type="ECO:0000256" key="1">
    <source>
        <dbReference type="SAM" id="Phobius"/>
    </source>
</evidence>
<evidence type="ECO:0000259" key="2">
    <source>
        <dbReference type="PROSITE" id="PS50887"/>
    </source>
</evidence>
<dbReference type="InterPro" id="IPR029787">
    <property type="entry name" value="Nucleotide_cyclase"/>
</dbReference>
<keyword evidence="1" id="KW-1133">Transmembrane helix</keyword>
<dbReference type="GO" id="GO:0005886">
    <property type="term" value="C:plasma membrane"/>
    <property type="evidence" value="ECO:0007669"/>
    <property type="project" value="TreeGrafter"/>
</dbReference>
<dbReference type="InterPro" id="IPR050469">
    <property type="entry name" value="Diguanylate_Cyclase"/>
</dbReference>
<accession>A0A537IGL0</accession>
<protein>
    <submittedName>
        <fullName evidence="3">GGDEF domain-containing protein</fullName>
    </submittedName>
</protein>
<dbReference type="SUPFAM" id="SSF55073">
    <property type="entry name" value="Nucleotide cyclase"/>
    <property type="match status" value="1"/>
</dbReference>
<feature type="non-terminal residue" evidence="3">
    <location>
        <position position="1"/>
    </location>
</feature>
<evidence type="ECO:0000313" key="4">
    <source>
        <dbReference type="Proteomes" id="UP000318834"/>
    </source>
</evidence>
<gene>
    <name evidence="3" type="ORF">E6H05_13635</name>
</gene>